<dbReference type="Proteomes" id="UP000735302">
    <property type="component" value="Unassembled WGS sequence"/>
</dbReference>
<organism evidence="1 2">
    <name type="scientific">Plakobranchus ocellatus</name>
    <dbReference type="NCBI Taxonomy" id="259542"/>
    <lineage>
        <taxon>Eukaryota</taxon>
        <taxon>Metazoa</taxon>
        <taxon>Spiralia</taxon>
        <taxon>Lophotrochozoa</taxon>
        <taxon>Mollusca</taxon>
        <taxon>Gastropoda</taxon>
        <taxon>Heterobranchia</taxon>
        <taxon>Euthyneura</taxon>
        <taxon>Panpulmonata</taxon>
        <taxon>Sacoglossa</taxon>
        <taxon>Placobranchoidea</taxon>
        <taxon>Plakobranchidae</taxon>
        <taxon>Plakobranchus</taxon>
    </lineage>
</organism>
<comment type="caution">
    <text evidence="1">The sequence shown here is derived from an EMBL/GenBank/DDBJ whole genome shotgun (WGS) entry which is preliminary data.</text>
</comment>
<dbReference type="AlphaFoldDB" id="A0AAV4D9Y0"/>
<reference evidence="1 2" key="1">
    <citation type="journal article" date="2021" name="Elife">
        <title>Chloroplast acquisition without the gene transfer in kleptoplastic sea slugs, Plakobranchus ocellatus.</title>
        <authorList>
            <person name="Maeda T."/>
            <person name="Takahashi S."/>
            <person name="Yoshida T."/>
            <person name="Shimamura S."/>
            <person name="Takaki Y."/>
            <person name="Nagai Y."/>
            <person name="Toyoda A."/>
            <person name="Suzuki Y."/>
            <person name="Arimoto A."/>
            <person name="Ishii H."/>
            <person name="Satoh N."/>
            <person name="Nishiyama T."/>
            <person name="Hasebe M."/>
            <person name="Maruyama T."/>
            <person name="Minagawa J."/>
            <person name="Obokata J."/>
            <person name="Shigenobu S."/>
        </authorList>
    </citation>
    <scope>NUCLEOTIDE SEQUENCE [LARGE SCALE GENOMIC DNA]</scope>
</reference>
<keyword evidence="2" id="KW-1185">Reference proteome</keyword>
<evidence type="ECO:0008006" key="3">
    <source>
        <dbReference type="Google" id="ProtNLM"/>
    </source>
</evidence>
<sequence>MGGAQLTRHRRPCAQCNKLRLPVAAQHHSQKSCPFSSLRHHLQQASLEWVRDMEIFGGLDIVRRANSFLCESSSESSFRRCVYTLISLRKFK</sequence>
<proteinExistence type="predicted"/>
<gene>
    <name evidence="1" type="ORF">PoB_006737300</name>
</gene>
<evidence type="ECO:0000313" key="1">
    <source>
        <dbReference type="EMBL" id="GFO40868.1"/>
    </source>
</evidence>
<name>A0AAV4D9Y0_9GAST</name>
<evidence type="ECO:0000313" key="2">
    <source>
        <dbReference type="Proteomes" id="UP000735302"/>
    </source>
</evidence>
<dbReference type="EMBL" id="BLXT01007646">
    <property type="protein sequence ID" value="GFO40868.1"/>
    <property type="molecule type" value="Genomic_DNA"/>
</dbReference>
<protein>
    <recommendedName>
        <fullName evidence="3">Nanos-type domain-containing protein</fullName>
    </recommendedName>
</protein>
<accession>A0AAV4D9Y0</accession>